<feature type="chain" id="PRO_5013010019" evidence="5">
    <location>
        <begin position="34"/>
        <end position="344"/>
    </location>
</feature>
<dbReference type="SUPFAM" id="SSF49401">
    <property type="entry name" value="Bacterial adhesins"/>
    <property type="match status" value="1"/>
</dbReference>
<dbReference type="InterPro" id="IPR000259">
    <property type="entry name" value="Adhesion_dom_fimbrial"/>
</dbReference>
<proteinExistence type="inferred from homology"/>
<dbReference type="Proteomes" id="UP000217182">
    <property type="component" value="Chromosome"/>
</dbReference>
<dbReference type="EMBL" id="CP014136">
    <property type="protein sequence ID" value="ATA18670.1"/>
    <property type="molecule type" value="Genomic_DNA"/>
</dbReference>
<evidence type="ECO:0000313" key="8">
    <source>
        <dbReference type="EMBL" id="ATA18670.1"/>
    </source>
</evidence>
<dbReference type="InterPro" id="IPR054160">
    <property type="entry name" value="MrkD_recept-bd"/>
</dbReference>
<evidence type="ECO:0000313" key="9">
    <source>
        <dbReference type="Proteomes" id="UP000217182"/>
    </source>
</evidence>
<evidence type="ECO:0000259" key="7">
    <source>
        <dbReference type="Pfam" id="PF22003"/>
    </source>
</evidence>
<evidence type="ECO:0000259" key="6">
    <source>
        <dbReference type="Pfam" id="PF00419"/>
    </source>
</evidence>
<evidence type="ECO:0000256" key="3">
    <source>
        <dbReference type="ARBA" id="ARBA00022729"/>
    </source>
</evidence>
<accession>A0A250AXI0</accession>
<dbReference type="AlphaFoldDB" id="A0A250AXI0"/>
<comment type="subcellular location">
    <subcellularLocation>
        <location evidence="1">Fimbrium</location>
    </subcellularLocation>
</comment>
<keyword evidence="4" id="KW-0281">Fimbrium</keyword>
<evidence type="ECO:0000256" key="2">
    <source>
        <dbReference type="ARBA" id="ARBA00006671"/>
    </source>
</evidence>
<dbReference type="Gene3D" id="2.60.40.3310">
    <property type="match status" value="1"/>
</dbReference>
<dbReference type="PANTHER" id="PTHR33420">
    <property type="entry name" value="FIMBRIAL SUBUNIT ELFA-RELATED"/>
    <property type="match status" value="1"/>
</dbReference>
<feature type="signal peptide" evidence="5">
    <location>
        <begin position="1"/>
        <end position="33"/>
    </location>
</feature>
<evidence type="ECO:0000256" key="4">
    <source>
        <dbReference type="ARBA" id="ARBA00023263"/>
    </source>
</evidence>
<dbReference type="InterPro" id="IPR050263">
    <property type="entry name" value="Bact_Fimbrial_Adh_Pro"/>
</dbReference>
<dbReference type="Pfam" id="PF00419">
    <property type="entry name" value="Fimbrial"/>
    <property type="match status" value="1"/>
</dbReference>
<comment type="similarity">
    <text evidence="2">Belongs to the fimbrial protein family.</text>
</comment>
<sequence length="344" mass="36072">MMKSMRNFALKTQKAKRLALVSLLMCTGQSVYASCTSNLTNYQTIQMNVGRVLVTPDSQVGDILATAQFTINGVDSAGTCTNGGSAIGQILQGAQTNYSNVWSTNIPGIGIRLYREAGSISTYYPHTLTFSGRRTLNLAGGYFKIDIVKTAAETGTGQLTSGLYTRYYLNGSGPSRPILMSVVNADSFTIVTSSCSIDAGSKNIAVNLEPVTAASFGGVGSTQGEKNFNININCVGGVGEELLPGSTGQGLVNVRFDYTQDDSNAPGVIKSETGSDAASGVAVQLLNGNTSQPISNGEAVNAGHTISNQTNTLTLPLLARYYRTGATIKGGNVRSTATFTLEYN</sequence>
<protein>
    <submittedName>
        <fullName evidence="8">Fimbrial protein</fullName>
    </submittedName>
</protein>
<name>A0A250AXI0_9GAMM</name>
<dbReference type="PANTHER" id="PTHR33420:SF3">
    <property type="entry name" value="FIMBRIAL SUBUNIT ELFA"/>
    <property type="match status" value="1"/>
</dbReference>
<dbReference type="GO" id="GO:0009289">
    <property type="term" value="C:pilus"/>
    <property type="evidence" value="ECO:0007669"/>
    <property type="project" value="UniProtKB-SubCell"/>
</dbReference>
<dbReference type="InterPro" id="IPR036937">
    <property type="entry name" value="Adhesion_dom_fimbrial_sf"/>
</dbReference>
<organism evidence="8 9">
    <name type="scientific">Gibbsiella quercinecans</name>
    <dbReference type="NCBI Taxonomy" id="929813"/>
    <lineage>
        <taxon>Bacteria</taxon>
        <taxon>Pseudomonadati</taxon>
        <taxon>Pseudomonadota</taxon>
        <taxon>Gammaproteobacteria</taxon>
        <taxon>Enterobacterales</taxon>
        <taxon>Yersiniaceae</taxon>
        <taxon>Gibbsiella</taxon>
    </lineage>
</organism>
<gene>
    <name evidence="8" type="ORF">AWC35_04535</name>
</gene>
<evidence type="ECO:0000256" key="5">
    <source>
        <dbReference type="SAM" id="SignalP"/>
    </source>
</evidence>
<dbReference type="Gene3D" id="2.60.40.1090">
    <property type="entry name" value="Fimbrial-type adhesion domain"/>
    <property type="match status" value="1"/>
</dbReference>
<dbReference type="Pfam" id="PF22003">
    <property type="entry name" value="MrkDrd"/>
    <property type="match status" value="1"/>
</dbReference>
<keyword evidence="3 5" id="KW-0732">Signal</keyword>
<feature type="domain" description="MrkD-like receptor binding" evidence="7">
    <location>
        <begin position="45"/>
        <end position="185"/>
    </location>
</feature>
<evidence type="ECO:0000256" key="1">
    <source>
        <dbReference type="ARBA" id="ARBA00004561"/>
    </source>
</evidence>
<reference evidence="8 9" key="1">
    <citation type="submission" date="2016-01" db="EMBL/GenBank/DDBJ databases">
        <authorList>
            <person name="Oliw E.H."/>
        </authorList>
    </citation>
    <scope>NUCLEOTIDE SEQUENCE [LARGE SCALE GENOMIC DNA]</scope>
    <source>
        <strain evidence="8 9">FRB97</strain>
    </source>
</reference>
<dbReference type="KEGG" id="gqu:AWC35_04535"/>
<dbReference type="RefSeq" id="WP_095845273.1">
    <property type="nucleotide sequence ID" value="NZ_CP014136.1"/>
</dbReference>
<dbReference type="OrthoDB" id="8970968at2"/>
<dbReference type="InterPro" id="IPR008966">
    <property type="entry name" value="Adhesion_dom_sf"/>
</dbReference>
<feature type="domain" description="Fimbrial-type adhesion" evidence="6">
    <location>
        <begin position="189"/>
        <end position="343"/>
    </location>
</feature>
<dbReference type="GO" id="GO:0043709">
    <property type="term" value="P:cell adhesion involved in single-species biofilm formation"/>
    <property type="evidence" value="ECO:0007669"/>
    <property type="project" value="TreeGrafter"/>
</dbReference>
<keyword evidence="9" id="KW-1185">Reference proteome</keyword>